<feature type="region of interest" description="Disordered" evidence="7">
    <location>
        <begin position="204"/>
        <end position="243"/>
    </location>
</feature>
<keyword evidence="5 6" id="KW-0539">Nucleus</keyword>
<feature type="compositionally biased region" description="Low complexity" evidence="7">
    <location>
        <begin position="123"/>
        <end position="149"/>
    </location>
</feature>
<keyword evidence="4" id="KW-0804">Transcription</keyword>
<feature type="region of interest" description="Disordered" evidence="7">
    <location>
        <begin position="103"/>
        <end position="190"/>
    </location>
</feature>
<gene>
    <name evidence="9" type="ORF">PLOB_00032669</name>
</gene>
<evidence type="ECO:0000256" key="5">
    <source>
        <dbReference type="ARBA" id="ARBA00023242"/>
    </source>
</evidence>
<dbReference type="InterPro" id="IPR007604">
    <property type="entry name" value="CP2"/>
</dbReference>
<keyword evidence="2" id="KW-0805">Transcription regulation</keyword>
<dbReference type="Proteomes" id="UP001159405">
    <property type="component" value="Unassembled WGS sequence"/>
</dbReference>
<organism evidence="9 10">
    <name type="scientific">Porites lobata</name>
    <dbReference type="NCBI Taxonomy" id="104759"/>
    <lineage>
        <taxon>Eukaryota</taxon>
        <taxon>Metazoa</taxon>
        <taxon>Cnidaria</taxon>
        <taxon>Anthozoa</taxon>
        <taxon>Hexacorallia</taxon>
        <taxon>Scleractinia</taxon>
        <taxon>Fungiina</taxon>
        <taxon>Poritidae</taxon>
        <taxon>Porites</taxon>
    </lineage>
</organism>
<dbReference type="InterPro" id="IPR040167">
    <property type="entry name" value="TF_CP2-like"/>
</dbReference>
<evidence type="ECO:0000256" key="1">
    <source>
        <dbReference type="ARBA" id="ARBA00004123"/>
    </source>
</evidence>
<feature type="compositionally biased region" description="Polar residues" evidence="7">
    <location>
        <begin position="225"/>
        <end position="243"/>
    </location>
</feature>
<evidence type="ECO:0000313" key="10">
    <source>
        <dbReference type="Proteomes" id="UP001159405"/>
    </source>
</evidence>
<evidence type="ECO:0000256" key="7">
    <source>
        <dbReference type="SAM" id="MobiDB-lite"/>
    </source>
</evidence>
<dbReference type="EMBL" id="CALNXK010000043">
    <property type="protein sequence ID" value="CAH3126833.1"/>
    <property type="molecule type" value="Genomic_DNA"/>
</dbReference>
<dbReference type="PROSITE" id="PS51968">
    <property type="entry name" value="GRH_CP2_DB"/>
    <property type="match status" value="1"/>
</dbReference>
<feature type="compositionally biased region" description="Polar residues" evidence="7">
    <location>
        <begin position="150"/>
        <end position="176"/>
    </location>
</feature>
<dbReference type="Pfam" id="PF04516">
    <property type="entry name" value="CP2"/>
    <property type="match status" value="1"/>
</dbReference>
<evidence type="ECO:0000256" key="6">
    <source>
        <dbReference type="PROSITE-ProRule" id="PRU01313"/>
    </source>
</evidence>
<feature type="domain" description="Grh/CP2 DB" evidence="8">
    <location>
        <begin position="268"/>
        <end position="506"/>
    </location>
</feature>
<evidence type="ECO:0000256" key="4">
    <source>
        <dbReference type="ARBA" id="ARBA00023163"/>
    </source>
</evidence>
<evidence type="ECO:0000256" key="3">
    <source>
        <dbReference type="ARBA" id="ARBA00023125"/>
    </source>
</evidence>
<evidence type="ECO:0000256" key="2">
    <source>
        <dbReference type="ARBA" id="ARBA00023015"/>
    </source>
</evidence>
<dbReference type="PANTHER" id="PTHR11037:SF20">
    <property type="entry name" value="PROTEIN GRAINYHEAD"/>
    <property type="match status" value="1"/>
</dbReference>
<comment type="subcellular location">
    <subcellularLocation>
        <location evidence="1 6">Nucleus</location>
    </subcellularLocation>
</comment>
<reference evidence="9 10" key="1">
    <citation type="submission" date="2022-05" db="EMBL/GenBank/DDBJ databases">
        <authorList>
            <consortium name="Genoscope - CEA"/>
            <person name="William W."/>
        </authorList>
    </citation>
    <scope>NUCLEOTIDE SEQUENCE [LARGE SCALE GENOMIC DNA]</scope>
</reference>
<comment type="caution">
    <text evidence="9">The sequence shown here is derived from an EMBL/GenBank/DDBJ whole genome shotgun (WGS) entry which is preliminary data.</text>
</comment>
<proteinExistence type="predicted"/>
<protein>
    <recommendedName>
        <fullName evidence="8">Grh/CP2 DB domain-containing protein</fullName>
    </recommendedName>
</protein>
<dbReference type="Pfam" id="PF25416">
    <property type="entry name" value="GRHL1_C"/>
    <property type="match status" value="1"/>
</dbReference>
<feature type="compositionally biased region" description="Low complexity" evidence="7">
    <location>
        <begin position="36"/>
        <end position="53"/>
    </location>
</feature>
<sequence length="660" mass="73027">MADTARRQLLFFSPRKGTDLTVRMAGKVTAEGNPIVVSSGSSSKATVGSPTGDGVRDVRDDRSWKAYVSQMDSTLANSLLVNGEDLSMASNLGFLYDYYEVTEESNPAPPSPSNQGTSGGNSGQANSSAGNNHSQGANSDSDSGSPSQSEQATLSFLQAVQQIKSPKHSASSVQSDHGNHHVTPKQEKIPSNIKAIAIGQQIKVQPSTSSCSHAPISIGRPSSYPPSTKGNPQVSDVSPLSLSTTPPEAFNFSPYTQSLKSTPTVFSAQDKYTFILEAPTSIIQRRGDDTLTYLNKGQFYAIGFEGNVDPPSTDGDIQRVKSYVHLVFRDEKDPRTECEHWQYWHSQQPNPQQRAFDIDRKSCQNIEENIDEISYNAAGFTWSPHLNAKIVIRINCLSTDFSSQKGVKGIPLHLQIDTYEDINNPDAEPIHRAFCQIKVFRDKGAERKNKDESKSAEKRIQKWVKQNTSACADPNMVSPTTLFHPPSKYTQLQTTTPLGPKPVLFTPAVHNVHGGFEESSLQTLSLLASIKDRENKRTLQSHLVMAKDELADLEVVPRVKVQKIHRPNRPAVTIYVKKEEEKVYNALMLDSLTVGDMVEAVASKYGMPPEMIKNVYKKTKKGILVNMDDRMIEQFVDEDDFIINLDFDNQLGHFELTLQY</sequence>
<evidence type="ECO:0000313" key="9">
    <source>
        <dbReference type="EMBL" id="CAH3126833.1"/>
    </source>
</evidence>
<dbReference type="PANTHER" id="PTHR11037">
    <property type="entry name" value="TRANSCRIPTION FACTOR CP2"/>
    <property type="match status" value="1"/>
</dbReference>
<evidence type="ECO:0000259" key="8">
    <source>
        <dbReference type="PROSITE" id="PS51968"/>
    </source>
</evidence>
<feature type="region of interest" description="Disordered" evidence="7">
    <location>
        <begin position="33"/>
        <end position="58"/>
    </location>
</feature>
<accession>A0ABN8NZ39</accession>
<keyword evidence="10" id="KW-1185">Reference proteome</keyword>
<name>A0ABN8NZ39_9CNID</name>
<keyword evidence="3 6" id="KW-0238">DNA-binding</keyword>
<dbReference type="InterPro" id="IPR057520">
    <property type="entry name" value="GRHL1/CP2_C"/>
</dbReference>